<evidence type="ECO:0000313" key="2">
    <source>
        <dbReference type="EMBL" id="KAL0261458.1"/>
    </source>
</evidence>
<feature type="compositionally biased region" description="Basic and acidic residues" evidence="1">
    <location>
        <begin position="235"/>
        <end position="247"/>
    </location>
</feature>
<dbReference type="GeneID" id="92006973"/>
<name>A0ABR3CLF0_9PEZI</name>
<comment type="caution">
    <text evidence="2">The sequence shown here is derived from an EMBL/GenBank/DDBJ whole genome shotgun (WGS) entry which is preliminary data.</text>
</comment>
<accession>A0ABR3CLF0</accession>
<protein>
    <submittedName>
        <fullName evidence="2">Uncharacterized protein</fullName>
    </submittedName>
</protein>
<feature type="region of interest" description="Disordered" evidence="1">
    <location>
        <begin position="153"/>
        <end position="247"/>
    </location>
</feature>
<dbReference type="EMBL" id="JAJVCZ030000003">
    <property type="protein sequence ID" value="KAL0261458.1"/>
    <property type="molecule type" value="Genomic_DNA"/>
</dbReference>
<dbReference type="Proteomes" id="UP001430584">
    <property type="component" value="Unassembled WGS sequence"/>
</dbReference>
<dbReference type="RefSeq" id="XP_066634487.1">
    <property type="nucleotide sequence ID" value="XM_066774368.1"/>
</dbReference>
<feature type="compositionally biased region" description="Basic and acidic residues" evidence="1">
    <location>
        <begin position="186"/>
        <end position="222"/>
    </location>
</feature>
<keyword evidence="3" id="KW-1185">Reference proteome</keyword>
<proteinExistence type="predicted"/>
<evidence type="ECO:0000313" key="3">
    <source>
        <dbReference type="Proteomes" id="UP001430584"/>
    </source>
</evidence>
<feature type="compositionally biased region" description="Basic residues" evidence="1">
    <location>
        <begin position="157"/>
        <end position="174"/>
    </location>
</feature>
<organism evidence="2 3">
    <name type="scientific">Diplodia seriata</name>
    <dbReference type="NCBI Taxonomy" id="420778"/>
    <lineage>
        <taxon>Eukaryota</taxon>
        <taxon>Fungi</taxon>
        <taxon>Dikarya</taxon>
        <taxon>Ascomycota</taxon>
        <taxon>Pezizomycotina</taxon>
        <taxon>Dothideomycetes</taxon>
        <taxon>Dothideomycetes incertae sedis</taxon>
        <taxon>Botryosphaeriales</taxon>
        <taxon>Botryosphaeriaceae</taxon>
        <taxon>Diplodia</taxon>
    </lineage>
</organism>
<gene>
    <name evidence="2" type="ORF">SLS55_002888</name>
</gene>
<sequence>MSTIRNANTTTIGSASWPPADAAPSAYLSALEDRFNDLSLDRSPQPWSPHSCDRSKLSVQLSRSLNIDNDKDNDNNNMSIENMSIENMSIENMSIDNMSIDNMIIDNSTAQSAVHPIVPPSPQLRPRSQAMLPPIPSLPSLDPSDIYLTLRSSTRPKANRAKVTKHSTTQKKKTTAAAGVTKKKKREEEDRLSRSDLRRWIEELRSQRRAREEGMSRARVDGDGGEAMAVDEAEEQRTREDSVMRED</sequence>
<reference evidence="2 3" key="1">
    <citation type="submission" date="2024-02" db="EMBL/GenBank/DDBJ databases">
        <title>De novo assembly and annotation of 12 fungi associated with fruit tree decline syndrome in Ontario, Canada.</title>
        <authorList>
            <person name="Sulman M."/>
            <person name="Ellouze W."/>
            <person name="Ilyukhin E."/>
        </authorList>
    </citation>
    <scope>NUCLEOTIDE SEQUENCE [LARGE SCALE GENOMIC DNA]</scope>
    <source>
        <strain evidence="2 3">FDS-637</strain>
    </source>
</reference>
<evidence type="ECO:0000256" key="1">
    <source>
        <dbReference type="SAM" id="MobiDB-lite"/>
    </source>
</evidence>